<reference evidence="2" key="1">
    <citation type="submission" date="2020-01" db="EMBL/GenBank/DDBJ databases">
        <authorList>
            <consortium name="DOE Joint Genome Institute"/>
            <person name="Haridas S."/>
            <person name="Albert R."/>
            <person name="Binder M."/>
            <person name="Bloem J."/>
            <person name="Labutti K."/>
            <person name="Salamov A."/>
            <person name="Andreopoulos B."/>
            <person name="Baker S.E."/>
            <person name="Barry K."/>
            <person name="Bills G."/>
            <person name="Bluhm B.H."/>
            <person name="Cannon C."/>
            <person name="Castanera R."/>
            <person name="Culley D.E."/>
            <person name="Daum C."/>
            <person name="Ezra D."/>
            <person name="Gonzalez J.B."/>
            <person name="Henrissat B."/>
            <person name="Kuo A."/>
            <person name="Liang C."/>
            <person name="Lipzen A."/>
            <person name="Lutzoni F."/>
            <person name="Magnuson J."/>
            <person name="Mondo S."/>
            <person name="Nolan M."/>
            <person name="Ohm R."/>
            <person name="Pangilinan J."/>
            <person name="Park H.-J."/>
            <person name="Ramirez L."/>
            <person name="Alfaro M."/>
            <person name="Sun H."/>
            <person name="Tritt A."/>
            <person name="Yoshinaga Y."/>
            <person name="Zwiers L.-H."/>
            <person name="Turgeon B.G."/>
            <person name="Goodwin S.B."/>
            <person name="Spatafora J.W."/>
            <person name="Crous P.W."/>
            <person name="Grigoriev I.V."/>
        </authorList>
    </citation>
    <scope>NUCLEOTIDE SEQUENCE</scope>
    <source>
        <strain evidence="2">IPT5</strain>
    </source>
</reference>
<dbReference type="AlphaFoldDB" id="A0A6A7AW84"/>
<feature type="compositionally biased region" description="Basic and acidic residues" evidence="1">
    <location>
        <begin position="195"/>
        <end position="205"/>
    </location>
</feature>
<evidence type="ECO:0000313" key="3">
    <source>
        <dbReference type="Proteomes" id="UP000799423"/>
    </source>
</evidence>
<proteinExistence type="predicted"/>
<evidence type="ECO:0000256" key="1">
    <source>
        <dbReference type="SAM" id="MobiDB-lite"/>
    </source>
</evidence>
<keyword evidence="3" id="KW-1185">Reference proteome</keyword>
<accession>A0A6A7AW84</accession>
<dbReference type="EMBL" id="MU006326">
    <property type="protein sequence ID" value="KAF2847353.1"/>
    <property type="molecule type" value="Genomic_DNA"/>
</dbReference>
<feature type="compositionally biased region" description="Polar residues" evidence="1">
    <location>
        <begin position="1"/>
        <end position="12"/>
    </location>
</feature>
<name>A0A6A7AW84_9PLEO</name>
<organism evidence="2 3">
    <name type="scientific">Plenodomus tracheiphilus IPT5</name>
    <dbReference type="NCBI Taxonomy" id="1408161"/>
    <lineage>
        <taxon>Eukaryota</taxon>
        <taxon>Fungi</taxon>
        <taxon>Dikarya</taxon>
        <taxon>Ascomycota</taxon>
        <taxon>Pezizomycotina</taxon>
        <taxon>Dothideomycetes</taxon>
        <taxon>Pleosporomycetidae</taxon>
        <taxon>Pleosporales</taxon>
        <taxon>Pleosporineae</taxon>
        <taxon>Leptosphaeriaceae</taxon>
        <taxon>Plenodomus</taxon>
    </lineage>
</organism>
<evidence type="ECO:0000313" key="2">
    <source>
        <dbReference type="EMBL" id="KAF2847353.1"/>
    </source>
</evidence>
<feature type="region of interest" description="Disordered" evidence="1">
    <location>
        <begin position="1"/>
        <end position="79"/>
    </location>
</feature>
<dbReference type="Proteomes" id="UP000799423">
    <property type="component" value="Unassembled WGS sequence"/>
</dbReference>
<feature type="region of interest" description="Disordered" evidence="1">
    <location>
        <begin position="151"/>
        <end position="215"/>
    </location>
</feature>
<sequence length="215" mass="24047">MAFTCRQGQRSIEGNVERGRHRTHHVSFSPSDLGQFEDDHDEKPSRGSAESPTLALFQGHQHHSESGQQIRDPRGYREAPKTGTIEHLTENSNDDVAVQGGRFVSQLAPNSEPFIPDTVLVIHSDEATIKPKQWQAYTRHRLPTNNSIERLRSSDRGGIGATWAEKSGQSSQESEEAEIAAINEAWDDPPFVPSDTRDADTKPFDPESFLEYGRE</sequence>
<protein>
    <submittedName>
        <fullName evidence="2">Uncharacterized protein</fullName>
    </submittedName>
</protein>
<gene>
    <name evidence="2" type="ORF">T440DRAFT_481779</name>
</gene>